<keyword evidence="1" id="KW-1133">Transmembrane helix</keyword>
<keyword evidence="1" id="KW-0472">Membrane</keyword>
<reference evidence="2 3" key="1">
    <citation type="submission" date="2016-10" db="EMBL/GenBank/DDBJ databases">
        <authorList>
            <person name="de Groot N.N."/>
        </authorList>
    </citation>
    <scope>NUCLEOTIDE SEQUENCE [LARGE SCALE GENOMIC DNA]</scope>
    <source>
        <strain evidence="2 3">CGMCC 1.6291</strain>
    </source>
</reference>
<proteinExistence type="predicted"/>
<dbReference type="Proteomes" id="UP000199657">
    <property type="component" value="Unassembled WGS sequence"/>
</dbReference>
<sequence>MRLFVNPFFIGAVIGFFWGHQSIGSAFMGAFLFGIPLWMIGGPALEYLVRRRRERQERQ</sequence>
<dbReference type="STRING" id="406100.SAMN04488052_104221"/>
<evidence type="ECO:0000313" key="3">
    <source>
        <dbReference type="Proteomes" id="UP000199657"/>
    </source>
</evidence>
<feature type="transmembrane region" description="Helical" evidence="1">
    <location>
        <begin position="26"/>
        <end position="49"/>
    </location>
</feature>
<dbReference type="RefSeq" id="WP_091643555.1">
    <property type="nucleotide sequence ID" value="NZ_FOEG01000004.1"/>
</dbReference>
<dbReference type="EMBL" id="FOEG01000004">
    <property type="protein sequence ID" value="SEO90754.1"/>
    <property type="molecule type" value="Genomic_DNA"/>
</dbReference>
<keyword evidence="3" id="KW-1185">Reference proteome</keyword>
<accession>A0A1H8TJN4</accession>
<dbReference type="AlphaFoldDB" id="A0A1H8TJN4"/>
<organism evidence="2 3">
    <name type="scientific">Aquisalimonas asiatica</name>
    <dbReference type="NCBI Taxonomy" id="406100"/>
    <lineage>
        <taxon>Bacteria</taxon>
        <taxon>Pseudomonadati</taxon>
        <taxon>Pseudomonadota</taxon>
        <taxon>Gammaproteobacteria</taxon>
        <taxon>Chromatiales</taxon>
        <taxon>Ectothiorhodospiraceae</taxon>
        <taxon>Aquisalimonas</taxon>
    </lineage>
</organism>
<name>A0A1H8TJN4_9GAMM</name>
<evidence type="ECO:0000256" key="1">
    <source>
        <dbReference type="SAM" id="Phobius"/>
    </source>
</evidence>
<protein>
    <submittedName>
        <fullName evidence="2">Uncharacterized protein</fullName>
    </submittedName>
</protein>
<gene>
    <name evidence="2" type="ORF">SAMN04488052_104221</name>
</gene>
<keyword evidence="1" id="KW-0812">Transmembrane</keyword>
<evidence type="ECO:0000313" key="2">
    <source>
        <dbReference type="EMBL" id="SEO90754.1"/>
    </source>
</evidence>